<keyword evidence="2 4" id="KW-0732">Signal</keyword>
<dbReference type="InterPro" id="IPR011625">
    <property type="entry name" value="A2M_N_BRD"/>
</dbReference>
<accession>A0A222FEV1</accession>
<dbReference type="PANTHER" id="PTHR40094">
    <property type="entry name" value="ALPHA-2-MACROGLOBULIN HOMOLOG"/>
    <property type="match status" value="1"/>
</dbReference>
<dbReference type="GO" id="GO:0005615">
    <property type="term" value="C:extracellular space"/>
    <property type="evidence" value="ECO:0007669"/>
    <property type="project" value="InterPro"/>
</dbReference>
<dbReference type="Pfam" id="PF17970">
    <property type="entry name" value="bMG1"/>
    <property type="match status" value="1"/>
</dbReference>
<dbReference type="PANTHER" id="PTHR40094:SF1">
    <property type="entry name" value="UBIQUITIN DOMAIN-CONTAINING PROTEIN"/>
    <property type="match status" value="1"/>
</dbReference>
<dbReference type="OrthoDB" id="9767116at2"/>
<evidence type="ECO:0000256" key="3">
    <source>
        <dbReference type="PIRNR" id="PIRNR038980"/>
    </source>
</evidence>
<dbReference type="Pfam" id="PF21142">
    <property type="entry name" value="A2M_bMG2"/>
    <property type="match status" value="1"/>
</dbReference>
<dbReference type="Pfam" id="PF17973">
    <property type="entry name" value="bMG10"/>
    <property type="match status" value="1"/>
</dbReference>
<dbReference type="Gene3D" id="2.60.40.1930">
    <property type="match status" value="1"/>
</dbReference>
<comment type="similarity">
    <text evidence="1">Belongs to the protease inhibitor I39 (alpha-2-macroglobulin) family. Bacterial alpha-2-macroglobulin subfamily.</text>
</comment>
<keyword evidence="3" id="KW-0472">Membrane</keyword>
<dbReference type="Pfam" id="PF00207">
    <property type="entry name" value="A2M"/>
    <property type="match status" value="1"/>
</dbReference>
<feature type="signal peptide" evidence="4">
    <location>
        <begin position="1"/>
        <end position="19"/>
    </location>
</feature>
<dbReference type="Pfam" id="PF01835">
    <property type="entry name" value="MG2"/>
    <property type="match status" value="1"/>
</dbReference>
<dbReference type="InterPro" id="IPR047565">
    <property type="entry name" value="Alpha-macroglob_thiol-ester_cl"/>
</dbReference>
<feature type="domain" description="Alpha-2-macroglobulin" evidence="6">
    <location>
        <begin position="1007"/>
        <end position="1094"/>
    </location>
</feature>
<dbReference type="InterPro" id="IPR009739">
    <property type="entry name" value="LprI-like_N"/>
</dbReference>
<keyword evidence="3" id="KW-0646">Protease inhibitor</keyword>
<proteinExistence type="inferred from homology"/>
<dbReference type="InterPro" id="IPR051802">
    <property type="entry name" value="YfhM-like"/>
</dbReference>
<dbReference type="InterPro" id="IPR001599">
    <property type="entry name" value="Macroglobln_a2"/>
</dbReference>
<dbReference type="Pfam" id="PF11974">
    <property type="entry name" value="bMG3"/>
    <property type="match status" value="1"/>
</dbReference>
<comment type="function">
    <text evidence="3">Protects the bacterial cell from host peptidases.</text>
</comment>
<evidence type="ECO:0000259" key="5">
    <source>
        <dbReference type="SMART" id="SM01359"/>
    </source>
</evidence>
<dbReference type="SMART" id="SM01419">
    <property type="entry name" value="Thiol-ester_cl"/>
    <property type="match status" value="1"/>
</dbReference>
<dbReference type="Pfam" id="PF17972">
    <property type="entry name" value="bMG5"/>
    <property type="match status" value="1"/>
</dbReference>
<dbReference type="InterPro" id="IPR041203">
    <property type="entry name" value="Bact_A2M_MG5"/>
</dbReference>
<dbReference type="GO" id="GO:0004866">
    <property type="term" value="F:endopeptidase inhibitor activity"/>
    <property type="evidence" value="ECO:0007669"/>
    <property type="project" value="UniProtKB-UniRule"/>
</dbReference>
<dbReference type="InterPro" id="IPR011626">
    <property type="entry name" value="Alpha-macroglobulin_TED"/>
</dbReference>
<dbReference type="SMART" id="SM01360">
    <property type="entry name" value="A2M"/>
    <property type="match status" value="1"/>
</dbReference>
<name>A0A222FEV1_9GAMM</name>
<evidence type="ECO:0000256" key="2">
    <source>
        <dbReference type="ARBA" id="ARBA00022729"/>
    </source>
</evidence>
<dbReference type="SMART" id="SM01359">
    <property type="entry name" value="A2M_N_2"/>
    <property type="match status" value="1"/>
</dbReference>
<dbReference type="InterPro" id="IPR040639">
    <property type="entry name" value="A2MG_MG1"/>
</dbReference>
<evidence type="ECO:0000256" key="4">
    <source>
        <dbReference type="SAM" id="SignalP"/>
    </source>
</evidence>
<gene>
    <name evidence="7" type="ORF">CHH28_02530</name>
</gene>
<dbReference type="InterPro" id="IPR021868">
    <property type="entry name" value="Alpha_2_Macroglob_MG3"/>
</dbReference>
<sequence>MSRILTLLLSCVLAASVQAASFDCQQASQPIEQRICANDRISLQDERLAQRYQLLLSLDQQPDAIRQQQREWLAQRDQCQTDDCVLQHYQQRLQTLDQQYQQARYRQQPMSVSSVKEETWNNGAALVIRTTVPVDADKNWRRFLLVKQNDEPQSEDNWVLSDDGLKLIYPFVEPATQYHIEIKPGLSAINNKRIVRPGKHNLTTRRTQPSAAFSGGGHVLSSAVRQALPVTTLNVDAVDIRIHRLNDEQLARWSRWSFDSSERYYRLDEFAKHNPEVFAGRFDIEHQRNQRTTRNLDLSNIDAVQQPGAYLAVMQIAGRYEDNYQINFFTVSDIGVQLRKNAQQLRVNTHSIASGEVLTDVTISLYNDEELVAEQPVDKNGEAVFADYHSKGHTLIARRGDHMTVLRYDRRALDLSAYDNAVSRHSELQAFAWSPRDLYRRGERLEFNALLRDADGQAVDALPLEAKLIDPTGNRVAKATLQRQDAGHYEFNHTLSDSAKTGPWTLNLASSAKPNTVLASYEVKVEDFQPERLELKLFDGDHQARRMTDAGDELSIPVSSQYLYGAPASGNRVDGFVIAELDRKPLADWSSYIFGLEGERISRRRLTLQPTDLDGNGEAKLKVSLQHWKNLRSPLALIANVSVYESGGRPITRKATITHWGSDELVGLEPQFKLRPDNHSLVRFKAILADRSGELHSGDDFQLRLIREDRNYYWRYSDSEGWRWRYESLEFVEYSQNLEFNDDAPIDLALPVEYGDYRVEIYNDDNQLVNRYRFRTRWSGWRSSGDSLKPDQVQLAFEQQSYQPGDTATLLMTPATDGLAHITVESNDGVLWRGQREVQASGERIEIPTQSSWKRHDIYVTATVFTPGDMKHSVAPKRAFGFAHLPLRRTDAGLDVSLQVKDKITPRQPTKVTVNLADAEQHDDVWVRIAAVDVGVLNITRFNTPDPLGYLFGPRRYDYQLFDVYDRIIENAGFDYAAQRFGGGLVQSEAELVRGGEEPKNEVKIIAWQTEPVRLRDAQTEIELDIPDFNGRLRLMAVAWNEHSVGSAEAQTTVADPLVMQLSRPRFLALGDQSQLSLDVANLSGQSQTVEVTFSVGGMLKSQSWSQQLNLSDEQREVLTFPVLAQELGRGTIEASLSANDGEQTLKLEQQWALHSRAAYPALTERRQTVLEPGQSWDNDLTMEGMIASTVQAQLTLDNSPPIDTRGHFDSLLRYPYGCTEQTTSSGYPWALVTPDAARRFDLGKMLQQRFNEPYTDGLRRQQLEHAIKRLQPRQTSSGGFSLWSNGDARNWLSAYVGDFLTDAREAGATIPGGMLEDLQKHLQRYLRSELPLYSYRGDQHYGLATRAYAAYVLARSNKASLANLRRLQQEMEALQKDLKSGLPWAHLARAMQLSGDANAAASLFQRAKTISYEPGYYGDYGSALRDQALTFALLAAGGFDTAEPLLALFDEVQKRRWLSTQERNALFRASLALDENDQPLRSLIQLSDMEQNIDQEQAFRSLLDADQVSRLQRVTAQDQRQYLTLEMIAHPAVAPEPTQRGMAIERRYYNLDGDVITPERLATGELVVVELEVSTQGHYVRDGLVVDLLPAGLELENQNLANASVDLSKLMIRDQPLDGWQQRARVEHVEFRDDRFVAALPIDNYGRRYLYYLARAVTPGKYSVPTPFVEDMYRPYQHGIGETLPELVITP</sequence>
<dbReference type="Pfam" id="PF07678">
    <property type="entry name" value="TED_complement"/>
    <property type="match status" value="1"/>
</dbReference>
<dbReference type="Pfam" id="PF07703">
    <property type="entry name" value="A2M_BRD"/>
    <property type="match status" value="1"/>
</dbReference>
<dbReference type="Proteomes" id="UP000202440">
    <property type="component" value="Chromosome"/>
</dbReference>
<dbReference type="RefSeq" id="WP_094058831.1">
    <property type="nucleotide sequence ID" value="NZ_CP022530.1"/>
</dbReference>
<dbReference type="KEGG" id="bsan:CHH28_02530"/>
<dbReference type="Gene3D" id="1.50.10.20">
    <property type="match status" value="1"/>
</dbReference>
<dbReference type="InterPro" id="IPR026284">
    <property type="entry name" value="A2MG_proteobact"/>
</dbReference>
<dbReference type="InterPro" id="IPR041462">
    <property type="entry name" value="Bact_A2M_MG6"/>
</dbReference>
<evidence type="ECO:0000256" key="1">
    <source>
        <dbReference type="ARBA" id="ARBA00010556"/>
    </source>
</evidence>
<dbReference type="InterPro" id="IPR041246">
    <property type="entry name" value="Bact_MG10"/>
</dbReference>
<dbReference type="SUPFAM" id="SSF48239">
    <property type="entry name" value="Terpenoid cyclases/Protein prenyltransferases"/>
    <property type="match status" value="1"/>
</dbReference>
<keyword evidence="8" id="KW-1185">Reference proteome</keyword>
<evidence type="ECO:0000313" key="7">
    <source>
        <dbReference type="EMBL" id="ASP37615.1"/>
    </source>
</evidence>
<dbReference type="Pfam" id="PF17962">
    <property type="entry name" value="bMG6"/>
    <property type="match status" value="1"/>
</dbReference>
<dbReference type="PIRSF" id="PIRSF038980">
    <property type="entry name" value="A2M_bac"/>
    <property type="match status" value="1"/>
</dbReference>
<keyword evidence="3" id="KW-1003">Cell membrane</keyword>
<dbReference type="Pfam" id="PF07007">
    <property type="entry name" value="LprI"/>
    <property type="match status" value="1"/>
</dbReference>
<dbReference type="CDD" id="cd02891">
    <property type="entry name" value="A2M_like"/>
    <property type="match status" value="1"/>
</dbReference>
<feature type="domain" description="Alpha-2-macroglobulin bait region" evidence="5">
    <location>
        <begin position="793"/>
        <end position="939"/>
    </location>
</feature>
<dbReference type="InterPro" id="IPR008930">
    <property type="entry name" value="Terpenoid_cyclase/PrenylTrfase"/>
</dbReference>
<protein>
    <recommendedName>
        <fullName evidence="3">Alpha-2-macroglobulin</fullName>
    </recommendedName>
</protein>
<evidence type="ECO:0000313" key="8">
    <source>
        <dbReference type="Proteomes" id="UP000202440"/>
    </source>
</evidence>
<dbReference type="EMBL" id="CP022530">
    <property type="protein sequence ID" value="ASP37615.1"/>
    <property type="molecule type" value="Genomic_DNA"/>
</dbReference>
<feature type="chain" id="PRO_5012736451" description="Alpha-2-macroglobulin" evidence="4">
    <location>
        <begin position="20"/>
        <end position="1692"/>
    </location>
</feature>
<evidence type="ECO:0000259" key="6">
    <source>
        <dbReference type="SMART" id="SM01360"/>
    </source>
</evidence>
<organism evidence="7 8">
    <name type="scientific">Bacterioplanes sanyensis</name>
    <dbReference type="NCBI Taxonomy" id="1249553"/>
    <lineage>
        <taxon>Bacteria</taxon>
        <taxon>Pseudomonadati</taxon>
        <taxon>Pseudomonadota</taxon>
        <taxon>Gammaproteobacteria</taxon>
        <taxon>Oceanospirillales</taxon>
        <taxon>Oceanospirillaceae</taxon>
        <taxon>Bacterioplanes</taxon>
    </lineage>
</organism>
<dbReference type="InterPro" id="IPR049120">
    <property type="entry name" value="A2M_bMG2"/>
</dbReference>
<reference evidence="7 8" key="1">
    <citation type="submission" date="2017-07" db="EMBL/GenBank/DDBJ databases">
        <title>Annotated genome sequence of Bacterioplanes sanyensis isolated from Red Sea.</title>
        <authorList>
            <person name="Rehman Z.U."/>
        </authorList>
    </citation>
    <scope>NUCLEOTIDE SEQUENCE [LARGE SCALE GENOMIC DNA]</scope>
    <source>
        <strain evidence="7 8">NV9</strain>
    </source>
</reference>
<dbReference type="InterPro" id="IPR002890">
    <property type="entry name" value="MG2"/>
</dbReference>